<dbReference type="AlphaFoldDB" id="A0AAP3F7M5"/>
<feature type="transmembrane region" description="Helical" evidence="1">
    <location>
        <begin position="165"/>
        <end position="188"/>
    </location>
</feature>
<feature type="transmembrane region" description="Helical" evidence="1">
    <location>
        <begin position="325"/>
        <end position="342"/>
    </location>
</feature>
<dbReference type="Proteomes" id="UP001209344">
    <property type="component" value="Unassembled WGS sequence"/>
</dbReference>
<gene>
    <name evidence="2" type="ORF">ONT16_06925</name>
</gene>
<dbReference type="RefSeq" id="WP_264965869.1">
    <property type="nucleotide sequence ID" value="NZ_JAPDVK010000002.1"/>
</dbReference>
<accession>A0AAP3F7M5</accession>
<dbReference type="EMBL" id="JAPDVK010000002">
    <property type="protein sequence ID" value="MCW4127988.1"/>
    <property type="molecule type" value="Genomic_DNA"/>
</dbReference>
<evidence type="ECO:0000313" key="3">
    <source>
        <dbReference type="Proteomes" id="UP001209344"/>
    </source>
</evidence>
<protein>
    <submittedName>
        <fullName evidence="2">EpsG family protein</fullName>
    </submittedName>
</protein>
<dbReference type="Pfam" id="PF14897">
    <property type="entry name" value="EpsG"/>
    <property type="match status" value="1"/>
</dbReference>
<name>A0AAP3F7M5_9BACT</name>
<evidence type="ECO:0000256" key="1">
    <source>
        <dbReference type="SAM" id="Phobius"/>
    </source>
</evidence>
<feature type="transmembrane region" description="Helical" evidence="1">
    <location>
        <begin position="276"/>
        <end position="296"/>
    </location>
</feature>
<feature type="transmembrane region" description="Helical" evidence="1">
    <location>
        <begin position="249"/>
        <end position="269"/>
    </location>
</feature>
<evidence type="ECO:0000313" key="2">
    <source>
        <dbReference type="EMBL" id="MCW4127988.1"/>
    </source>
</evidence>
<feature type="transmembrane region" description="Helical" evidence="1">
    <location>
        <begin position="200"/>
        <end position="218"/>
    </location>
</feature>
<feature type="transmembrane region" description="Helical" evidence="1">
    <location>
        <begin position="98"/>
        <end position="118"/>
    </location>
</feature>
<proteinExistence type="predicted"/>
<reference evidence="2" key="1">
    <citation type="submission" date="2022-11" db="EMBL/GenBank/DDBJ databases">
        <title>Genomic repertoires linked with pathogenic potency of arthritogenic Prevotella copri isolated from the gut of rheumatoid arthritis patients.</title>
        <authorList>
            <person name="Nii T."/>
            <person name="Maeda Y."/>
            <person name="Motooka D."/>
            <person name="Naito M."/>
            <person name="Matsumoto Y."/>
            <person name="Ogawa T."/>
            <person name="Oguro-Igashira E."/>
            <person name="Kishikawa T."/>
            <person name="Yamashita M."/>
            <person name="Koizumi S."/>
            <person name="Kurakawa T."/>
            <person name="Okumura R."/>
            <person name="Kayama H."/>
            <person name="Murakami M."/>
            <person name="Sakaguchi T."/>
            <person name="Das B."/>
            <person name="Nakamura S."/>
            <person name="Okada Y."/>
            <person name="Kumanogoh A."/>
            <person name="Takeda K."/>
        </authorList>
    </citation>
    <scope>NUCLEOTIDE SEQUENCE</scope>
    <source>
        <strain evidence="2">F3-75</strain>
    </source>
</reference>
<comment type="caution">
    <text evidence="2">The sequence shown here is derived from an EMBL/GenBank/DDBJ whole genome shotgun (WGS) entry which is preliminary data.</text>
</comment>
<keyword evidence="1" id="KW-1133">Transmembrane helix</keyword>
<sequence>MIYLLVFLCSLFFVSLYENNGCCFVKNKYSNAYVLIGAFIALMAGLRFFVGADTANYVNDFKTIQTLDLLTKKSFDYSRYRPGYLLLTSLCKTICDNFVLLQMCVALFSNYIILKFVWKKCNSPLLALLIYFITNYLEFNFEIMREVMAVSFSLLYFSSLEKKRFFLAFVYFILANMMHASAIMIILFPFLFKIKFSRKLVWIVLVFSVAEISIYQIIPDISMYADLVFGYGEYGEKYLERVINTDYNLNYYIFHFTKFLILPLSALWVLKDKGKYTGFVLVWVLLGLLSIFSYAFYRFTNYFSPFMWILYSESIICICRRLKPLRFSVMISAVIILLFFYQRGLLSMNGNNFLYERYFPYEMVGFDNNYNTNQSKYLIRRGN</sequence>
<keyword evidence="1" id="KW-0812">Transmembrane</keyword>
<organism evidence="2 3">
    <name type="scientific">Segatella copri</name>
    <dbReference type="NCBI Taxonomy" id="165179"/>
    <lineage>
        <taxon>Bacteria</taxon>
        <taxon>Pseudomonadati</taxon>
        <taxon>Bacteroidota</taxon>
        <taxon>Bacteroidia</taxon>
        <taxon>Bacteroidales</taxon>
        <taxon>Prevotellaceae</taxon>
        <taxon>Segatella</taxon>
    </lineage>
</organism>
<dbReference type="InterPro" id="IPR049458">
    <property type="entry name" value="EpsG-like"/>
</dbReference>
<keyword evidence="1" id="KW-0472">Membrane</keyword>
<feature type="transmembrane region" description="Helical" evidence="1">
    <location>
        <begin position="31"/>
        <end position="50"/>
    </location>
</feature>